<dbReference type="AlphaFoldDB" id="A0A2P8DGI7"/>
<dbReference type="EMBL" id="PYGE01000026">
    <property type="protein sequence ID" value="PSK96344.1"/>
    <property type="molecule type" value="Genomic_DNA"/>
</dbReference>
<reference evidence="1 2" key="1">
    <citation type="submission" date="2018-03" db="EMBL/GenBank/DDBJ databases">
        <title>Genomic Encyclopedia of Archaeal and Bacterial Type Strains, Phase II (KMG-II): from individual species to whole genera.</title>
        <authorList>
            <person name="Goeker M."/>
        </authorList>
    </citation>
    <scope>NUCLEOTIDE SEQUENCE [LARGE SCALE GENOMIC DNA]</scope>
    <source>
        <strain evidence="1 2">DSM 45211</strain>
    </source>
</reference>
<organism evidence="1 2">
    <name type="scientific">Haloactinopolyspora alba</name>
    <dbReference type="NCBI Taxonomy" id="648780"/>
    <lineage>
        <taxon>Bacteria</taxon>
        <taxon>Bacillati</taxon>
        <taxon>Actinomycetota</taxon>
        <taxon>Actinomycetes</taxon>
        <taxon>Jiangellales</taxon>
        <taxon>Jiangellaceae</taxon>
        <taxon>Haloactinopolyspora</taxon>
    </lineage>
</organism>
<accession>A0A2P8DGI7</accession>
<protein>
    <submittedName>
        <fullName evidence="1">Uncharacterized protein</fullName>
    </submittedName>
</protein>
<keyword evidence="2" id="KW-1185">Reference proteome</keyword>
<dbReference type="RefSeq" id="WP_106539641.1">
    <property type="nucleotide sequence ID" value="NZ_PYGE01000026.1"/>
</dbReference>
<evidence type="ECO:0000313" key="2">
    <source>
        <dbReference type="Proteomes" id="UP000243528"/>
    </source>
</evidence>
<name>A0A2P8DGI7_9ACTN</name>
<gene>
    <name evidence="1" type="ORF">CLV30_1263</name>
</gene>
<dbReference type="Proteomes" id="UP000243528">
    <property type="component" value="Unassembled WGS sequence"/>
</dbReference>
<evidence type="ECO:0000313" key="1">
    <source>
        <dbReference type="EMBL" id="PSK96344.1"/>
    </source>
</evidence>
<proteinExistence type="predicted"/>
<comment type="caution">
    <text evidence="1">The sequence shown here is derived from an EMBL/GenBank/DDBJ whole genome shotgun (WGS) entry which is preliminary data.</text>
</comment>
<sequence>MTYSAWVIPPRPPGDLLTQLVVTDDAQNGRAVASGDVAFGTGNVATWDASLVRAGFARTSAWLCADEGRAYVCTCVTDR</sequence>